<dbReference type="Proteomes" id="UP000008817">
    <property type="component" value="Chromosome"/>
</dbReference>
<name>B3PVF4_RHIE6</name>
<sequence>MRRLGCSPSSASRVLEQCDSRVRAGRAKLQIFDGVPGSGNVELLLVGEWTRDGGGEASFAQGLYSCIAPPKRGRNAPDNILFHRNLRSC</sequence>
<accession>B3PVF4</accession>
<dbReference type="EMBL" id="CP001074">
    <property type="protein sequence ID" value="ACE90595.1"/>
    <property type="molecule type" value="Genomic_DNA"/>
</dbReference>
<evidence type="ECO:0000313" key="2">
    <source>
        <dbReference type="Proteomes" id="UP000008817"/>
    </source>
</evidence>
<reference evidence="1 2" key="1">
    <citation type="submission" date="2008-04" db="EMBL/GenBank/DDBJ databases">
        <title>Genome diversity and DNA divergence of Rhizobium etli.</title>
        <authorList>
            <person name="Gonzalez V."/>
            <person name="Acosta J.L."/>
            <person name="Santamaria R.I."/>
            <person name="Bustos P."/>
            <person name="Hernandez-Gonzalez I.L."/>
            <person name="Fernandez J.L."/>
            <person name="Diaz R."/>
            <person name="Flores M."/>
            <person name="Mora J."/>
            <person name="Palacios R."/>
            <person name="Davila G."/>
        </authorList>
    </citation>
    <scope>NUCLEOTIDE SEQUENCE [LARGE SCALE GENOMIC DNA]</scope>
    <source>
        <strain evidence="1 2">CIAT 652</strain>
    </source>
</reference>
<protein>
    <submittedName>
        <fullName evidence="1">Uncharacterized protein</fullName>
    </submittedName>
</protein>
<evidence type="ECO:0000313" key="1">
    <source>
        <dbReference type="EMBL" id="ACE90595.1"/>
    </source>
</evidence>
<organism evidence="1 2">
    <name type="scientific">Rhizobium etli (strain CIAT 652)</name>
    <dbReference type="NCBI Taxonomy" id="491916"/>
    <lineage>
        <taxon>Bacteria</taxon>
        <taxon>Pseudomonadati</taxon>
        <taxon>Pseudomonadota</taxon>
        <taxon>Alphaproteobacteria</taxon>
        <taxon>Hyphomicrobiales</taxon>
        <taxon>Rhizobiaceae</taxon>
        <taxon>Rhizobium/Agrobacterium group</taxon>
        <taxon>Rhizobium</taxon>
    </lineage>
</organism>
<dbReference type="AlphaFoldDB" id="B3PVF4"/>
<dbReference type="KEGG" id="rec:RHECIAT_CH0001618"/>
<gene>
    <name evidence="1" type="ordered locus">RHECIAT_CH0001618</name>
</gene>
<dbReference type="HOGENOM" id="CLU_2452473_0_0_5"/>
<proteinExistence type="predicted"/>